<dbReference type="GO" id="GO:0005840">
    <property type="term" value="C:ribosome"/>
    <property type="evidence" value="ECO:0007669"/>
    <property type="project" value="UniProtKB-KW"/>
</dbReference>
<dbReference type="AlphaFoldDB" id="A0A858U420"/>
<dbReference type="HAMAP" id="MF_01343_B">
    <property type="entry name" value="Ribosomal_uS15_B"/>
    <property type="match status" value="1"/>
</dbReference>
<evidence type="ECO:0000256" key="4">
    <source>
        <dbReference type="HAMAP-Rule" id="MF_01343"/>
    </source>
</evidence>
<dbReference type="Gene3D" id="1.10.287.10">
    <property type="entry name" value="S15/NS1, RNA-binding"/>
    <property type="match status" value="1"/>
</dbReference>
<dbReference type="PROSITE" id="PS00362">
    <property type="entry name" value="RIBOSOMAL_S15"/>
    <property type="match status" value="1"/>
</dbReference>
<sequence>MVTKHRKQEIINKFGKNNKDTGSVVVQIALLTEDIESLKLHFQNNKKDLHSMRGFMAKVNRRKSLLNYLKNDSYDEYLKTIQELNIRK</sequence>
<accession>A0A858U420</accession>
<evidence type="ECO:0000256" key="1">
    <source>
        <dbReference type="ARBA" id="ARBA00022980"/>
    </source>
</evidence>
<dbReference type="GO" id="GO:1990904">
    <property type="term" value="C:ribonucleoprotein complex"/>
    <property type="evidence" value="ECO:0007669"/>
    <property type="project" value="UniProtKB-KW"/>
</dbReference>
<comment type="subunit">
    <text evidence="3 4">Part of the 30S ribosomal subunit. Forms a bridge to the 50S subunit in the 70S ribosome, contacting the 23S rRNA.</text>
</comment>
<dbReference type="CDD" id="cd00353">
    <property type="entry name" value="Ribosomal_S15p_S13e"/>
    <property type="match status" value="1"/>
</dbReference>
<keyword evidence="4 6" id="KW-0694">RNA-binding</keyword>
<comment type="function">
    <text evidence="4 6">One of the primary rRNA binding proteins, it binds directly to 16S rRNA where it helps nucleate assembly of the platform of the 30S subunit by binding and bridging several RNA helices of the 16S rRNA.</text>
</comment>
<proteinExistence type="inferred from homology"/>
<name>A0A858U420_9MOLU</name>
<dbReference type="RefSeq" id="WP_169605231.1">
    <property type="nucleotide sequence ID" value="NZ_CP051481.1"/>
</dbReference>
<dbReference type="Proteomes" id="UP000501060">
    <property type="component" value="Chromosome"/>
</dbReference>
<dbReference type="InterPro" id="IPR009068">
    <property type="entry name" value="uS15_NS1_RNA-bd_sf"/>
</dbReference>
<dbReference type="NCBIfam" id="TIGR00952">
    <property type="entry name" value="S15_bact"/>
    <property type="match status" value="1"/>
</dbReference>
<evidence type="ECO:0000256" key="6">
    <source>
        <dbReference type="RuleBase" id="RU004524"/>
    </source>
</evidence>
<dbReference type="Pfam" id="PF00312">
    <property type="entry name" value="Ribosomal_S15"/>
    <property type="match status" value="1"/>
</dbReference>
<keyword evidence="8" id="KW-1185">Reference proteome</keyword>
<dbReference type="PANTHER" id="PTHR23321">
    <property type="entry name" value="RIBOSOMAL PROTEIN S15, BACTERIAL AND ORGANELLAR"/>
    <property type="match status" value="1"/>
</dbReference>
<keyword evidence="4 6" id="KW-0699">rRNA-binding</keyword>
<dbReference type="GO" id="GO:0006412">
    <property type="term" value="P:translation"/>
    <property type="evidence" value="ECO:0007669"/>
    <property type="project" value="UniProtKB-UniRule"/>
</dbReference>
<evidence type="ECO:0000313" key="7">
    <source>
        <dbReference type="EMBL" id="QJG67182.1"/>
    </source>
</evidence>
<gene>
    <name evidence="4 7" type="primary">rpsO</name>
    <name evidence="7" type="ORF">HGG69_02615</name>
</gene>
<dbReference type="SMART" id="SM01387">
    <property type="entry name" value="Ribosomal_S15"/>
    <property type="match status" value="1"/>
</dbReference>
<evidence type="ECO:0000313" key="8">
    <source>
        <dbReference type="Proteomes" id="UP000501060"/>
    </source>
</evidence>
<dbReference type="EMBL" id="CP051481">
    <property type="protein sequence ID" value="QJG67182.1"/>
    <property type="molecule type" value="Genomic_DNA"/>
</dbReference>
<comment type="similarity">
    <text evidence="4 5">Belongs to the universal ribosomal protein uS15 family.</text>
</comment>
<evidence type="ECO:0000256" key="3">
    <source>
        <dbReference type="ARBA" id="ARBA00064542"/>
    </source>
</evidence>
<dbReference type="GO" id="GO:0005737">
    <property type="term" value="C:cytoplasm"/>
    <property type="evidence" value="ECO:0007669"/>
    <property type="project" value="UniProtKB-ARBA"/>
</dbReference>
<dbReference type="KEGG" id="mphe:HGG69_02615"/>
<dbReference type="Gene3D" id="6.10.250.3130">
    <property type="match status" value="1"/>
</dbReference>
<organism evidence="7 8">
    <name type="scientific">Mycoplasma phocoenae</name>
    <dbReference type="NCBI Taxonomy" id="754517"/>
    <lineage>
        <taxon>Bacteria</taxon>
        <taxon>Bacillati</taxon>
        <taxon>Mycoplasmatota</taxon>
        <taxon>Mollicutes</taxon>
        <taxon>Mycoplasmataceae</taxon>
        <taxon>Mycoplasma</taxon>
    </lineage>
</organism>
<keyword evidence="1 4" id="KW-0689">Ribosomal protein</keyword>
<dbReference type="FunFam" id="1.10.287.10:FF:000002">
    <property type="entry name" value="30S ribosomal protein S15"/>
    <property type="match status" value="1"/>
</dbReference>
<reference evidence="7 8" key="1">
    <citation type="submission" date="2020-04" db="EMBL/GenBank/DDBJ databases">
        <title>Novel Mycoplasma species detected in Phocoena phocoena (harbor porpoise) from the USA.</title>
        <authorList>
            <person name="Volokhov D.V."/>
        </authorList>
    </citation>
    <scope>NUCLEOTIDE SEQUENCE [LARGE SCALE GENOMIC DNA]</scope>
    <source>
        <strain evidence="7 8">Phocoena C-264-GEN</strain>
    </source>
</reference>
<protein>
    <recommendedName>
        <fullName evidence="4">Small ribosomal subunit protein uS15</fullName>
    </recommendedName>
</protein>
<keyword evidence="2 4" id="KW-0687">Ribonucleoprotein</keyword>
<dbReference type="InterPro" id="IPR000589">
    <property type="entry name" value="Ribosomal_uS15"/>
</dbReference>
<dbReference type="GO" id="GO:0019843">
    <property type="term" value="F:rRNA binding"/>
    <property type="evidence" value="ECO:0007669"/>
    <property type="project" value="UniProtKB-UniRule"/>
</dbReference>
<dbReference type="InterPro" id="IPR005290">
    <property type="entry name" value="Ribosomal_uS15_bac-type"/>
</dbReference>
<dbReference type="SUPFAM" id="SSF47060">
    <property type="entry name" value="S15/NS1 RNA-binding domain"/>
    <property type="match status" value="1"/>
</dbReference>
<evidence type="ECO:0000256" key="2">
    <source>
        <dbReference type="ARBA" id="ARBA00023274"/>
    </source>
</evidence>
<evidence type="ECO:0000256" key="5">
    <source>
        <dbReference type="RuleBase" id="RU003919"/>
    </source>
</evidence>
<dbReference type="PANTHER" id="PTHR23321:SF26">
    <property type="entry name" value="SMALL RIBOSOMAL SUBUNIT PROTEIN US15M"/>
    <property type="match status" value="1"/>
</dbReference>
<dbReference type="GO" id="GO:0003735">
    <property type="term" value="F:structural constituent of ribosome"/>
    <property type="evidence" value="ECO:0007669"/>
    <property type="project" value="InterPro"/>
</dbReference>
<comment type="function">
    <text evidence="4">Forms an intersubunit bridge (bridge B4) with the 23S rRNA of the 50S subunit in the ribosome.</text>
</comment>